<accession>A0ACC2G2N7</accession>
<dbReference type="EMBL" id="CM055745">
    <property type="protein sequence ID" value="KAJ7997810.1"/>
    <property type="molecule type" value="Genomic_DNA"/>
</dbReference>
<sequence length="421" mass="47384">MGEMVSSGLIIPALLQLSVLLLFWTPHIYGRTLETSPVGKTCPSGRPPVVLIPGDLGNQLEAKLDKPSVVHYICYKKTDVYFTLWLNLELLVPVAIDCWVDNIRLIYNRTTRQTEAPPGVDVRVPGFGQTFPLEYLDPSKQGVGMYFFTIVQALVEWGYTRDDDVRGAPYDWRKAPNENKAYFLGLQQMIEEMAEKAGCPVVLMAHSMGNMYTLYFLNQQPQAWKDRYIKAFVSLGAPWAGVAKTLRVVATGDNNRIPVISSLKMRSQQRSAVSTTWLFPYAHSWPTDKVLIQTPTTNYTVKDYQRFFKDLDFEDGWEMRQDTEPLVSAMEPPGVAIHCLYGSGVPTAEGFLYTNFPDTDPTTVLGDGDGTVNLLSAAQCKRWIGRQAQPVLMFELRGNEHVNMLLNFTTVAYIKKVLFGP</sequence>
<gene>
    <name evidence="1" type="ORF">DPEC_G00215990</name>
</gene>
<proteinExistence type="predicted"/>
<dbReference type="Proteomes" id="UP001157502">
    <property type="component" value="Chromosome 18"/>
</dbReference>
<evidence type="ECO:0000313" key="1">
    <source>
        <dbReference type="EMBL" id="KAJ7997810.1"/>
    </source>
</evidence>
<name>A0ACC2G2N7_DALPE</name>
<protein>
    <submittedName>
        <fullName evidence="1">Uncharacterized protein</fullName>
    </submittedName>
</protein>
<keyword evidence="2" id="KW-1185">Reference proteome</keyword>
<reference evidence="1" key="1">
    <citation type="submission" date="2021-05" db="EMBL/GenBank/DDBJ databases">
        <authorList>
            <person name="Pan Q."/>
            <person name="Jouanno E."/>
            <person name="Zahm M."/>
            <person name="Klopp C."/>
            <person name="Cabau C."/>
            <person name="Louis A."/>
            <person name="Berthelot C."/>
            <person name="Parey E."/>
            <person name="Roest Crollius H."/>
            <person name="Montfort J."/>
            <person name="Robinson-Rechavi M."/>
            <person name="Bouchez O."/>
            <person name="Lampietro C."/>
            <person name="Lopez Roques C."/>
            <person name="Donnadieu C."/>
            <person name="Postlethwait J."/>
            <person name="Bobe J."/>
            <person name="Dillon D."/>
            <person name="Chandos A."/>
            <person name="von Hippel F."/>
            <person name="Guiguen Y."/>
        </authorList>
    </citation>
    <scope>NUCLEOTIDE SEQUENCE</scope>
    <source>
        <strain evidence="1">YG-Jan2019</strain>
    </source>
</reference>
<comment type="caution">
    <text evidence="1">The sequence shown here is derived from an EMBL/GenBank/DDBJ whole genome shotgun (WGS) entry which is preliminary data.</text>
</comment>
<evidence type="ECO:0000313" key="2">
    <source>
        <dbReference type="Proteomes" id="UP001157502"/>
    </source>
</evidence>
<organism evidence="1 2">
    <name type="scientific">Dallia pectoralis</name>
    <name type="common">Alaska blackfish</name>
    <dbReference type="NCBI Taxonomy" id="75939"/>
    <lineage>
        <taxon>Eukaryota</taxon>
        <taxon>Metazoa</taxon>
        <taxon>Chordata</taxon>
        <taxon>Craniata</taxon>
        <taxon>Vertebrata</taxon>
        <taxon>Euteleostomi</taxon>
        <taxon>Actinopterygii</taxon>
        <taxon>Neopterygii</taxon>
        <taxon>Teleostei</taxon>
        <taxon>Protacanthopterygii</taxon>
        <taxon>Esociformes</taxon>
        <taxon>Umbridae</taxon>
        <taxon>Dallia</taxon>
    </lineage>
</organism>